<keyword evidence="9" id="KW-0808">Transferase</keyword>
<dbReference type="InterPro" id="IPR000719">
    <property type="entry name" value="Prot_kinase_dom"/>
</dbReference>
<dbReference type="AlphaFoldDB" id="A0A2P5AF64"/>
<dbReference type="InParanoid" id="A0A2P5AF64"/>
<keyword evidence="16" id="KW-1133">Transmembrane helix</keyword>
<dbReference type="PROSITE" id="PS00109">
    <property type="entry name" value="PROTEIN_KINASE_TYR"/>
    <property type="match status" value="1"/>
</dbReference>
<evidence type="ECO:0000256" key="15">
    <source>
        <dbReference type="ARBA" id="ARBA00022840"/>
    </source>
</evidence>
<comment type="subcellular location">
    <subcellularLocation>
        <location evidence="2">Cell membrane</location>
    </subcellularLocation>
    <subcellularLocation>
        <location evidence="3">Membrane</location>
        <topology evidence="3">Single-pass type I membrane protein</topology>
    </subcellularLocation>
    <subcellularLocation>
        <location evidence="1">Secreted</location>
        <location evidence="1">Cell wall</location>
    </subcellularLocation>
</comment>
<evidence type="ECO:0000256" key="7">
    <source>
        <dbReference type="ARBA" id="ARBA00022553"/>
    </source>
</evidence>
<evidence type="ECO:0000256" key="1">
    <source>
        <dbReference type="ARBA" id="ARBA00004191"/>
    </source>
</evidence>
<dbReference type="SMART" id="SM00369">
    <property type="entry name" value="LRR_TYP"/>
    <property type="match status" value="9"/>
</dbReference>
<keyword evidence="10" id="KW-0812">Transmembrane</keyword>
<dbReference type="InterPro" id="IPR001611">
    <property type="entry name" value="Leu-rich_rpt"/>
</dbReference>
<evidence type="ECO:0000256" key="17">
    <source>
        <dbReference type="ARBA" id="ARBA00023136"/>
    </source>
</evidence>
<sequence>MIPTISLFNNIVSVAWVVTFVLACITNVENGSSLVAASESQSVLELESEALLNSGWWNENGMSPSYLPGVTYDIAGSVTEISLRNRYGKGRIILEKLNFTCLPNLARLDLADAQLFGRIPQEIGSLSKLTHLDLSFNKLTGQLPLSLANLSQLVRLNLYSNEIHGSIPQELDSLKNLVALNLSSNYLSGPIPTSIGLLSNLTHLHVSNNQIEGELPLSLSRLTQLVELDAFSNKIYGSIPAGIGTLKNLVSLDLSSNNFKGQLPSSLFQLANLTFMSLSFNKINGSIPATLGHLTNLMELHLESNQIGGTIPPEIGNLKNLLHLYLNRNQFSGTIPSEIGELKNLTHLDLSVNKLEGQLPPTLGHLINLSKLYISSNQINGSIPLEFGNLKNLTLLDLSFNKLMGPILPSLSSLAANLNYLYLSSNQINGYIEPDIGKLKELMELDLSHNEISGMIPKQFAQLQALRLLNLSWNYLTGCIIPIEMCSAAVGAFPAFDLSHNLNHPEIPPFSNIMACNYLTGIIQAHPTCYSFQDEPFEGFKDLYCDTGITACTDAPMIHQVINYKIKIILPITIFLALYLASFSLALRHWIGNRRVQSDNRAVKNGDIFSMWNYDGKIAFEDIIEATEDFDIRYCIGTGGYGSVYRAQLPNGKVVALKKLHSSEADEPALRKSFANEVEMLTELRHKNIVRLHGFCLHKRCMFLIYEYMERGSLFCVLSNDLEAVELDWSKRVNIIEGTAHALSYMHHDCTPPIVHRDVTSTNILLNLELEAFVSDFGTAKLFDPDSSNQTMLAGTYGYLAPELAYTLAITEKSDVYSFGVVALETLMGKHPGELMLSLSSSSAQNMLLSEVLDQRLSPPSNRLVSHDVVLVATLALACLNAKPKSRPTMKQVSQQLLTRKGVLAMRYNDITLGQLMISEVYLDVGSKISTSEIIDNSCD</sequence>
<keyword evidence="7" id="KW-0597">Phosphoprotein</keyword>
<evidence type="ECO:0000256" key="3">
    <source>
        <dbReference type="ARBA" id="ARBA00004479"/>
    </source>
</evidence>
<proteinExistence type="inferred from homology"/>
<evidence type="ECO:0000256" key="14">
    <source>
        <dbReference type="ARBA" id="ARBA00022777"/>
    </source>
</evidence>
<dbReference type="GO" id="GO:0099402">
    <property type="term" value="P:plant organ development"/>
    <property type="evidence" value="ECO:0007669"/>
    <property type="project" value="UniProtKB-ARBA"/>
</dbReference>
<dbReference type="Gene3D" id="3.30.200.20">
    <property type="entry name" value="Phosphorylase Kinase, domain 1"/>
    <property type="match status" value="1"/>
</dbReference>
<organism evidence="25 26">
    <name type="scientific">Trema orientale</name>
    <name type="common">Charcoal tree</name>
    <name type="synonym">Celtis orientalis</name>
    <dbReference type="NCBI Taxonomy" id="63057"/>
    <lineage>
        <taxon>Eukaryota</taxon>
        <taxon>Viridiplantae</taxon>
        <taxon>Streptophyta</taxon>
        <taxon>Embryophyta</taxon>
        <taxon>Tracheophyta</taxon>
        <taxon>Spermatophyta</taxon>
        <taxon>Magnoliopsida</taxon>
        <taxon>eudicotyledons</taxon>
        <taxon>Gunneridae</taxon>
        <taxon>Pentapetalae</taxon>
        <taxon>rosids</taxon>
        <taxon>fabids</taxon>
        <taxon>Rosales</taxon>
        <taxon>Cannabaceae</taxon>
        <taxon>Trema</taxon>
    </lineage>
</organism>
<evidence type="ECO:0000313" key="26">
    <source>
        <dbReference type="Proteomes" id="UP000237000"/>
    </source>
</evidence>
<evidence type="ECO:0000256" key="10">
    <source>
        <dbReference type="ARBA" id="ARBA00022692"/>
    </source>
</evidence>
<dbReference type="Pfam" id="PF00069">
    <property type="entry name" value="Pkinase"/>
    <property type="match status" value="1"/>
</dbReference>
<dbReference type="InterPro" id="IPR017441">
    <property type="entry name" value="Protein_kinase_ATP_BS"/>
</dbReference>
<keyword evidence="26" id="KW-1185">Reference proteome</keyword>
<evidence type="ECO:0000256" key="18">
    <source>
        <dbReference type="ARBA" id="ARBA00023170"/>
    </source>
</evidence>
<evidence type="ECO:0000256" key="21">
    <source>
        <dbReference type="ARBA" id="ARBA00047899"/>
    </source>
</evidence>
<keyword evidence="13 23" id="KW-0547">Nucleotide-binding</keyword>
<feature type="domain" description="Protein kinase" evidence="24">
    <location>
        <begin position="630"/>
        <end position="898"/>
    </location>
</feature>
<comment type="similarity">
    <text evidence="20">Belongs to the polygalacturonase-inhibiting protein family.</text>
</comment>
<evidence type="ECO:0000256" key="4">
    <source>
        <dbReference type="ARBA" id="ARBA00012513"/>
    </source>
</evidence>
<keyword evidence="5" id="KW-0964">Secreted</keyword>
<dbReference type="EC" id="2.7.11.1" evidence="4"/>
<reference evidence="26" key="1">
    <citation type="submission" date="2016-06" db="EMBL/GenBank/DDBJ databases">
        <title>Parallel loss of symbiosis genes in relatives of nitrogen-fixing non-legume Parasponia.</title>
        <authorList>
            <person name="Van Velzen R."/>
            <person name="Holmer R."/>
            <person name="Bu F."/>
            <person name="Rutten L."/>
            <person name="Van Zeijl A."/>
            <person name="Liu W."/>
            <person name="Santuari L."/>
            <person name="Cao Q."/>
            <person name="Sharma T."/>
            <person name="Shen D."/>
            <person name="Roswanjaya Y."/>
            <person name="Wardhani T."/>
            <person name="Kalhor M.S."/>
            <person name="Jansen J."/>
            <person name="Van den Hoogen J."/>
            <person name="Gungor B."/>
            <person name="Hartog M."/>
            <person name="Hontelez J."/>
            <person name="Verver J."/>
            <person name="Yang W.-C."/>
            <person name="Schijlen E."/>
            <person name="Repin R."/>
            <person name="Schilthuizen M."/>
            <person name="Schranz E."/>
            <person name="Heidstra R."/>
            <person name="Miyata K."/>
            <person name="Fedorova E."/>
            <person name="Kohlen W."/>
            <person name="Bisseling T."/>
            <person name="Smit S."/>
            <person name="Geurts R."/>
        </authorList>
    </citation>
    <scope>NUCLEOTIDE SEQUENCE [LARGE SCALE GENOMIC DNA]</scope>
    <source>
        <strain evidence="26">cv. RG33-2</strain>
    </source>
</reference>
<dbReference type="PRINTS" id="PR00019">
    <property type="entry name" value="LEURICHRPT"/>
</dbReference>
<keyword evidence="11" id="KW-0732">Signal</keyword>
<evidence type="ECO:0000256" key="9">
    <source>
        <dbReference type="ARBA" id="ARBA00022679"/>
    </source>
</evidence>
<comment type="catalytic activity">
    <reaction evidence="21">
        <text>L-threonyl-[protein] + ATP = O-phospho-L-threonyl-[protein] + ADP + H(+)</text>
        <dbReference type="Rhea" id="RHEA:46608"/>
        <dbReference type="Rhea" id="RHEA-COMP:11060"/>
        <dbReference type="Rhea" id="RHEA-COMP:11605"/>
        <dbReference type="ChEBI" id="CHEBI:15378"/>
        <dbReference type="ChEBI" id="CHEBI:30013"/>
        <dbReference type="ChEBI" id="CHEBI:30616"/>
        <dbReference type="ChEBI" id="CHEBI:61977"/>
        <dbReference type="ChEBI" id="CHEBI:456216"/>
        <dbReference type="EC" id="2.7.11.1"/>
    </reaction>
</comment>
<dbReference type="Gene3D" id="1.10.510.10">
    <property type="entry name" value="Transferase(Phosphotransferase) domain 1"/>
    <property type="match status" value="1"/>
</dbReference>
<dbReference type="CDD" id="cd14066">
    <property type="entry name" value="STKc_IRAK"/>
    <property type="match status" value="1"/>
</dbReference>
<evidence type="ECO:0000256" key="22">
    <source>
        <dbReference type="ARBA" id="ARBA00048679"/>
    </source>
</evidence>
<keyword evidence="5" id="KW-0134">Cell wall</keyword>
<evidence type="ECO:0000256" key="23">
    <source>
        <dbReference type="PROSITE-ProRule" id="PRU10141"/>
    </source>
</evidence>
<comment type="caution">
    <text evidence="25">The sequence shown here is derived from an EMBL/GenBank/DDBJ whole genome shotgun (WGS) entry which is preliminary data.</text>
</comment>
<evidence type="ECO:0000256" key="5">
    <source>
        <dbReference type="ARBA" id="ARBA00022512"/>
    </source>
</evidence>
<evidence type="ECO:0000256" key="13">
    <source>
        <dbReference type="ARBA" id="ARBA00022741"/>
    </source>
</evidence>
<keyword evidence="6" id="KW-0723">Serine/threonine-protein kinase</keyword>
<dbReference type="Gene3D" id="3.80.10.10">
    <property type="entry name" value="Ribonuclease Inhibitor"/>
    <property type="match status" value="3"/>
</dbReference>
<evidence type="ECO:0000256" key="19">
    <source>
        <dbReference type="ARBA" id="ARBA00023180"/>
    </source>
</evidence>
<dbReference type="STRING" id="63057.A0A2P5AF64"/>
<evidence type="ECO:0000256" key="2">
    <source>
        <dbReference type="ARBA" id="ARBA00004236"/>
    </source>
</evidence>
<evidence type="ECO:0000256" key="6">
    <source>
        <dbReference type="ARBA" id="ARBA00022527"/>
    </source>
</evidence>
<dbReference type="SUPFAM" id="SSF52058">
    <property type="entry name" value="L domain-like"/>
    <property type="match status" value="1"/>
</dbReference>
<protein>
    <recommendedName>
        <fullName evidence="4">non-specific serine/threonine protein kinase</fullName>
        <ecNumber evidence="4">2.7.11.1</ecNumber>
    </recommendedName>
</protein>
<dbReference type="FunFam" id="3.30.200.20:FF:000309">
    <property type="entry name" value="Leucine-rich repeat receptor protein kinase MSP1"/>
    <property type="match status" value="1"/>
</dbReference>
<keyword evidence="15 23" id="KW-0067">ATP-binding</keyword>
<dbReference type="GO" id="GO:0004674">
    <property type="term" value="F:protein serine/threonine kinase activity"/>
    <property type="evidence" value="ECO:0007669"/>
    <property type="project" value="UniProtKB-KW"/>
</dbReference>
<dbReference type="FunFam" id="1.10.510.10:FF:000445">
    <property type="entry name" value="MDIS1-interacting receptor like kinase 2"/>
    <property type="match status" value="1"/>
</dbReference>
<evidence type="ECO:0000256" key="20">
    <source>
        <dbReference type="ARBA" id="ARBA00038043"/>
    </source>
</evidence>
<evidence type="ECO:0000256" key="11">
    <source>
        <dbReference type="ARBA" id="ARBA00022729"/>
    </source>
</evidence>
<dbReference type="Proteomes" id="UP000237000">
    <property type="component" value="Unassembled WGS sequence"/>
</dbReference>
<keyword evidence="17" id="KW-0472">Membrane</keyword>
<dbReference type="PANTHER" id="PTHR48053:SF126">
    <property type="entry name" value="MDIS1-INTERACTING RECEPTOR LIKE KINASE 2-LIKE ISOFORM X1"/>
    <property type="match status" value="1"/>
</dbReference>
<dbReference type="PANTHER" id="PTHR48053">
    <property type="entry name" value="LEUCINE RICH REPEAT FAMILY PROTEIN, EXPRESSED"/>
    <property type="match status" value="1"/>
</dbReference>
<evidence type="ECO:0000259" key="24">
    <source>
        <dbReference type="PROSITE" id="PS50011"/>
    </source>
</evidence>
<dbReference type="InterPro" id="IPR051716">
    <property type="entry name" value="Plant_RL_S/T_kinase"/>
</dbReference>
<dbReference type="FunFam" id="3.80.10.10:FF:000095">
    <property type="entry name" value="LRR receptor-like serine/threonine-protein kinase GSO1"/>
    <property type="match status" value="1"/>
</dbReference>
<dbReference type="InterPro" id="IPR011009">
    <property type="entry name" value="Kinase-like_dom_sf"/>
</dbReference>
<dbReference type="PROSITE" id="PS50011">
    <property type="entry name" value="PROTEIN_KINASE_DOM"/>
    <property type="match status" value="1"/>
</dbReference>
<gene>
    <name evidence="25" type="ORF">TorRG33x02_351900</name>
</gene>
<comment type="catalytic activity">
    <reaction evidence="22">
        <text>L-seryl-[protein] + ATP = O-phospho-L-seryl-[protein] + ADP + H(+)</text>
        <dbReference type="Rhea" id="RHEA:17989"/>
        <dbReference type="Rhea" id="RHEA-COMP:9863"/>
        <dbReference type="Rhea" id="RHEA-COMP:11604"/>
        <dbReference type="ChEBI" id="CHEBI:15378"/>
        <dbReference type="ChEBI" id="CHEBI:29999"/>
        <dbReference type="ChEBI" id="CHEBI:30616"/>
        <dbReference type="ChEBI" id="CHEBI:83421"/>
        <dbReference type="ChEBI" id="CHEBI:456216"/>
        <dbReference type="EC" id="2.7.11.1"/>
    </reaction>
</comment>
<evidence type="ECO:0000256" key="12">
    <source>
        <dbReference type="ARBA" id="ARBA00022737"/>
    </source>
</evidence>
<dbReference type="FunFam" id="3.80.10.10:FF:000400">
    <property type="entry name" value="Nuclear pore complex protein NUP107"/>
    <property type="match status" value="1"/>
</dbReference>
<dbReference type="PROSITE" id="PS00107">
    <property type="entry name" value="PROTEIN_KINASE_ATP"/>
    <property type="match status" value="1"/>
</dbReference>
<dbReference type="InterPro" id="IPR008266">
    <property type="entry name" value="Tyr_kinase_AS"/>
</dbReference>
<keyword evidence="12" id="KW-0677">Repeat</keyword>
<dbReference type="GO" id="GO:0005886">
    <property type="term" value="C:plasma membrane"/>
    <property type="evidence" value="ECO:0007669"/>
    <property type="project" value="UniProtKB-SubCell"/>
</dbReference>
<dbReference type="SMART" id="SM00365">
    <property type="entry name" value="LRR_SD22"/>
    <property type="match status" value="7"/>
</dbReference>
<dbReference type="EMBL" id="JXTC01000895">
    <property type="protein sequence ID" value="PON35170.1"/>
    <property type="molecule type" value="Genomic_DNA"/>
</dbReference>
<keyword evidence="18" id="KW-0675">Receptor</keyword>
<evidence type="ECO:0000313" key="25">
    <source>
        <dbReference type="EMBL" id="PON35170.1"/>
    </source>
</evidence>
<dbReference type="GO" id="GO:0005524">
    <property type="term" value="F:ATP binding"/>
    <property type="evidence" value="ECO:0007669"/>
    <property type="project" value="UniProtKB-UniRule"/>
</dbReference>
<dbReference type="Pfam" id="PF00560">
    <property type="entry name" value="LRR_1"/>
    <property type="match status" value="5"/>
</dbReference>
<dbReference type="SUPFAM" id="SSF56112">
    <property type="entry name" value="Protein kinase-like (PK-like)"/>
    <property type="match status" value="1"/>
</dbReference>
<name>A0A2P5AF64_TREOI</name>
<dbReference type="FunFam" id="3.80.10.10:FF:000041">
    <property type="entry name" value="LRR receptor-like serine/threonine-protein kinase ERECTA"/>
    <property type="match status" value="1"/>
</dbReference>
<evidence type="ECO:0000256" key="16">
    <source>
        <dbReference type="ARBA" id="ARBA00022989"/>
    </source>
</evidence>
<dbReference type="InterPro" id="IPR003591">
    <property type="entry name" value="Leu-rich_rpt_typical-subtyp"/>
</dbReference>
<keyword evidence="8" id="KW-0433">Leucine-rich repeat</keyword>
<keyword evidence="19" id="KW-0325">Glycoprotein</keyword>
<dbReference type="OrthoDB" id="1185593at2759"/>
<dbReference type="GO" id="GO:0009653">
    <property type="term" value="P:anatomical structure morphogenesis"/>
    <property type="evidence" value="ECO:0007669"/>
    <property type="project" value="UniProtKB-ARBA"/>
</dbReference>
<dbReference type="InterPro" id="IPR032675">
    <property type="entry name" value="LRR_dom_sf"/>
</dbReference>
<keyword evidence="14 25" id="KW-0418">Kinase</keyword>
<dbReference type="Pfam" id="PF13855">
    <property type="entry name" value="LRR_8"/>
    <property type="match status" value="3"/>
</dbReference>
<feature type="binding site" evidence="23">
    <location>
        <position position="658"/>
    </location>
    <ligand>
        <name>ATP</name>
        <dbReference type="ChEBI" id="CHEBI:30616"/>
    </ligand>
</feature>
<evidence type="ECO:0000256" key="8">
    <source>
        <dbReference type="ARBA" id="ARBA00022614"/>
    </source>
</evidence>
<accession>A0A2P5AF64</accession>
<dbReference type="SUPFAM" id="SSF52047">
    <property type="entry name" value="RNI-like"/>
    <property type="match status" value="1"/>
</dbReference>